<dbReference type="InterPro" id="IPR001005">
    <property type="entry name" value="SANT/Myb"/>
</dbReference>
<accession>A0A6P8B9V5</accession>
<organism evidence="3 4">
    <name type="scientific">Pyricularia grisea</name>
    <name type="common">Crabgrass-specific blast fungus</name>
    <name type="synonym">Magnaporthe grisea</name>
    <dbReference type="NCBI Taxonomy" id="148305"/>
    <lineage>
        <taxon>Eukaryota</taxon>
        <taxon>Fungi</taxon>
        <taxon>Dikarya</taxon>
        <taxon>Ascomycota</taxon>
        <taxon>Pezizomycotina</taxon>
        <taxon>Sordariomycetes</taxon>
        <taxon>Sordariomycetidae</taxon>
        <taxon>Magnaporthales</taxon>
        <taxon>Pyriculariaceae</taxon>
        <taxon>Pyricularia</taxon>
    </lineage>
</organism>
<feature type="compositionally biased region" description="Low complexity" evidence="1">
    <location>
        <begin position="350"/>
        <end position="362"/>
    </location>
</feature>
<name>A0A6P8B9V5_PYRGI</name>
<dbReference type="Proteomes" id="UP000515153">
    <property type="component" value="Unplaced"/>
</dbReference>
<feature type="compositionally biased region" description="Basic and acidic residues" evidence="1">
    <location>
        <begin position="240"/>
        <end position="257"/>
    </location>
</feature>
<dbReference type="AlphaFoldDB" id="A0A6P8B9V5"/>
<gene>
    <name evidence="4" type="ORF">PgNI_03435</name>
</gene>
<sequence length="509" mass="53574">MAPDKDSKVYKLHVTNAFSGQLLLVSKRSKPESFSKEEQPAADSLSILVNDSGSEMQSTDNADLSSSEGISEDEGAKCLKNNCIKNIKQDTTSVKKPVKKPVSILKPSPYDTDASDSDAAVKCSKANTTLPKKCKKKQKTKAATDTESSVAESTDSVDALSGESTSASEGESVDAAASVAESGKEDSDAEGVAASTEQSEGTQTAEDASINEQSEGTQTADAPSVNEQSDGTQTAEDPSINDKSEGTQTGDDEKQAEQARPTSKPSAAGDGWTLSKDALLRSMKDGGETWATIASAIAMHKNSCKARWKELSANGDGGGDKKEEKAKEKADEQGKDKNDTNKDDEKATEAEVAPTAAVEGTTLADNNVAPGDTTANEADNEVSAADNNKNQKQKKEAKLPEKVKKMMKEKNMAKATAGSDGGASSAPSGGAGRTRVATWLGIHGPYYASVQVPDPAPGNGWTAEDCAVLSTLERKRRVERWLDLQANFYNATGRMVSIEVLKDKVGDEA</sequence>
<feature type="compositionally biased region" description="Low complexity" evidence="1">
    <location>
        <begin position="100"/>
        <end position="109"/>
    </location>
</feature>
<feature type="compositionally biased region" description="Polar residues" evidence="1">
    <location>
        <begin position="47"/>
        <end position="69"/>
    </location>
</feature>
<feature type="region of interest" description="Disordered" evidence="1">
    <location>
        <begin position="29"/>
        <end position="72"/>
    </location>
</feature>
<reference evidence="4" key="2">
    <citation type="submission" date="2019-10" db="EMBL/GenBank/DDBJ databases">
        <authorList>
            <consortium name="NCBI Genome Project"/>
        </authorList>
    </citation>
    <scope>NUCLEOTIDE SEQUENCE</scope>
    <source>
        <strain evidence="4">NI907</strain>
    </source>
</reference>
<evidence type="ECO:0000313" key="4">
    <source>
        <dbReference type="RefSeq" id="XP_030983948.1"/>
    </source>
</evidence>
<keyword evidence="3" id="KW-1185">Reference proteome</keyword>
<feature type="compositionally biased region" description="Basic and acidic residues" evidence="1">
    <location>
        <begin position="393"/>
        <end position="403"/>
    </location>
</feature>
<feature type="compositionally biased region" description="Low complexity" evidence="1">
    <location>
        <begin position="413"/>
        <end position="428"/>
    </location>
</feature>
<reference evidence="4" key="3">
    <citation type="submission" date="2025-08" db="UniProtKB">
        <authorList>
            <consortium name="RefSeq"/>
        </authorList>
    </citation>
    <scope>IDENTIFICATION</scope>
    <source>
        <strain evidence="4">NI907</strain>
    </source>
</reference>
<proteinExistence type="predicted"/>
<feature type="region of interest" description="Disordered" evidence="1">
    <location>
        <begin position="90"/>
        <end position="275"/>
    </location>
</feature>
<feature type="compositionally biased region" description="Polar residues" evidence="1">
    <location>
        <begin position="147"/>
        <end position="156"/>
    </location>
</feature>
<dbReference type="RefSeq" id="XP_030983948.1">
    <property type="nucleotide sequence ID" value="XM_031123490.1"/>
</dbReference>
<dbReference type="KEGG" id="pgri:PgNI_03435"/>
<evidence type="ECO:0000259" key="2">
    <source>
        <dbReference type="PROSITE" id="PS50090"/>
    </source>
</evidence>
<feature type="compositionally biased region" description="Basic and acidic residues" evidence="1">
    <location>
        <begin position="318"/>
        <end position="349"/>
    </location>
</feature>
<reference evidence="4" key="1">
    <citation type="journal article" date="2019" name="Mol. Biol. Evol.">
        <title>Blast fungal genomes show frequent chromosomal changes, gene gains and losses, and effector gene turnover.</title>
        <authorList>
            <person name="Gomez Luciano L.B."/>
            <person name="Jason Tsai I."/>
            <person name="Chuma I."/>
            <person name="Tosa Y."/>
            <person name="Chen Y.H."/>
            <person name="Li J.Y."/>
            <person name="Li M.Y."/>
            <person name="Jade Lu M.Y."/>
            <person name="Nakayashiki H."/>
            <person name="Li W.H."/>
        </authorList>
    </citation>
    <scope>NUCLEOTIDE SEQUENCE</scope>
    <source>
        <strain evidence="4">NI907</strain>
    </source>
</reference>
<feature type="domain" description="Myb-like" evidence="2">
    <location>
        <begin position="264"/>
        <end position="312"/>
    </location>
</feature>
<protein>
    <recommendedName>
        <fullName evidence="2">Myb-like domain-containing protein</fullName>
    </recommendedName>
</protein>
<feature type="region of interest" description="Disordered" evidence="1">
    <location>
        <begin position="413"/>
        <end position="432"/>
    </location>
</feature>
<dbReference type="GeneID" id="41958400"/>
<feature type="region of interest" description="Disordered" evidence="1">
    <location>
        <begin position="309"/>
        <end position="403"/>
    </location>
</feature>
<evidence type="ECO:0000313" key="3">
    <source>
        <dbReference type="Proteomes" id="UP000515153"/>
    </source>
</evidence>
<dbReference type="PROSITE" id="PS50090">
    <property type="entry name" value="MYB_LIKE"/>
    <property type="match status" value="1"/>
</dbReference>
<feature type="compositionally biased region" description="Low complexity" evidence="1">
    <location>
        <begin position="161"/>
        <end position="181"/>
    </location>
</feature>
<feature type="compositionally biased region" description="Basic and acidic residues" evidence="1">
    <location>
        <begin position="29"/>
        <end position="39"/>
    </location>
</feature>
<evidence type="ECO:0000256" key="1">
    <source>
        <dbReference type="SAM" id="MobiDB-lite"/>
    </source>
</evidence>
<feature type="compositionally biased region" description="Polar residues" evidence="1">
    <location>
        <begin position="195"/>
        <end position="236"/>
    </location>
</feature>